<dbReference type="EMBL" id="BTTX01000001">
    <property type="protein sequence ID" value="GMU04920.1"/>
    <property type="molecule type" value="Genomic_DNA"/>
</dbReference>
<name>A0ABQ6QLP1_9BACT</name>
<sequence>MTPPSTTNITRIPTTTAPMMTMWTTSTLNGASRPPLPQAGADTPCETLPPRPVPPVCDPGAPSWQWTDTGRTFVETPPGRPTWRCANARRRHQTTQSPNPQALAAPAPPSPPSPPPTPRPAHVQR</sequence>
<feature type="region of interest" description="Disordered" evidence="1">
    <location>
        <begin position="26"/>
        <end position="125"/>
    </location>
</feature>
<organism evidence="2 3">
    <name type="scientific">Corallococcus caeni</name>
    <dbReference type="NCBI Taxonomy" id="3082388"/>
    <lineage>
        <taxon>Bacteria</taxon>
        <taxon>Pseudomonadati</taxon>
        <taxon>Myxococcota</taxon>
        <taxon>Myxococcia</taxon>
        <taxon>Myxococcales</taxon>
        <taxon>Cystobacterineae</taxon>
        <taxon>Myxococcaceae</taxon>
        <taxon>Corallococcus</taxon>
    </lineage>
</organism>
<proteinExistence type="predicted"/>
<evidence type="ECO:0008006" key="4">
    <source>
        <dbReference type="Google" id="ProtNLM"/>
    </source>
</evidence>
<evidence type="ECO:0000313" key="2">
    <source>
        <dbReference type="EMBL" id="GMU04920.1"/>
    </source>
</evidence>
<feature type="compositionally biased region" description="Pro residues" evidence="1">
    <location>
        <begin position="106"/>
        <end position="119"/>
    </location>
</feature>
<reference evidence="2 3" key="1">
    <citation type="journal article" date="2024" name="Arch. Microbiol.">
        <title>Corallococcus caeni sp. nov., a novel myxobacterium isolated from activated sludge.</title>
        <authorList>
            <person name="Tomita S."/>
            <person name="Nakai R."/>
            <person name="Kuroda K."/>
            <person name="Kurashita H."/>
            <person name="Hatamoto M."/>
            <person name="Yamaguchi T."/>
            <person name="Narihiro T."/>
        </authorList>
    </citation>
    <scope>NUCLEOTIDE SEQUENCE [LARGE SCALE GENOMIC DNA]</scope>
    <source>
        <strain evidence="2 3">NO1</strain>
    </source>
</reference>
<accession>A0ABQ6QLP1</accession>
<gene>
    <name evidence="2" type="ORF">ASNO1_11720</name>
</gene>
<evidence type="ECO:0000313" key="3">
    <source>
        <dbReference type="Proteomes" id="UP001342631"/>
    </source>
</evidence>
<dbReference type="Proteomes" id="UP001342631">
    <property type="component" value="Unassembled WGS sequence"/>
</dbReference>
<feature type="compositionally biased region" description="Pro residues" evidence="1">
    <location>
        <begin position="47"/>
        <end position="57"/>
    </location>
</feature>
<protein>
    <recommendedName>
        <fullName evidence="4">DUF4124 domain-containing protein</fullName>
    </recommendedName>
</protein>
<comment type="caution">
    <text evidence="2">The sequence shown here is derived from an EMBL/GenBank/DDBJ whole genome shotgun (WGS) entry which is preliminary data.</text>
</comment>
<keyword evidence="3" id="KW-1185">Reference proteome</keyword>
<evidence type="ECO:0000256" key="1">
    <source>
        <dbReference type="SAM" id="MobiDB-lite"/>
    </source>
</evidence>